<keyword evidence="2" id="KW-0472">Membrane</keyword>
<reference evidence="4 5" key="1">
    <citation type="submission" date="2018-10" db="EMBL/GenBank/DDBJ databases">
        <title>Natrarchaeobius chitinivorans gen. nov., sp. nov., and Natrarchaeobius haloalkaliphilus sp. nov., alkaliphilic, chitin-utilizing haloarchaea from hypersaline alkaline lakes.</title>
        <authorList>
            <person name="Sorokin D.Y."/>
            <person name="Elcheninov A.G."/>
            <person name="Kostrikina N.A."/>
            <person name="Bale N.J."/>
            <person name="Sinninghe Damste J.S."/>
            <person name="Khijniak T.V."/>
            <person name="Kublanov I.V."/>
            <person name="Toshchakov S.V."/>
        </authorList>
    </citation>
    <scope>NUCLEOTIDE SEQUENCE [LARGE SCALE GENOMIC DNA]</scope>
    <source>
        <strain evidence="4 5">AArcht7</strain>
    </source>
</reference>
<keyword evidence="5" id="KW-1185">Reference proteome</keyword>
<protein>
    <recommendedName>
        <fullName evidence="3">Protein-glutamine gamma-glutamyltransferase-like C-terminal domain-containing protein</fullName>
    </recommendedName>
</protein>
<feature type="region of interest" description="Disordered" evidence="1">
    <location>
        <begin position="24"/>
        <end position="50"/>
    </location>
</feature>
<evidence type="ECO:0000259" key="3">
    <source>
        <dbReference type="Pfam" id="PF13559"/>
    </source>
</evidence>
<feature type="transmembrane region" description="Helical" evidence="2">
    <location>
        <begin position="531"/>
        <end position="550"/>
    </location>
</feature>
<proteinExistence type="predicted"/>
<evidence type="ECO:0000256" key="2">
    <source>
        <dbReference type="SAM" id="Phobius"/>
    </source>
</evidence>
<dbReference type="InterPro" id="IPR025403">
    <property type="entry name" value="TgpA-like_C"/>
</dbReference>
<organism evidence="4 5">
    <name type="scientific">Natrarchaeobius chitinivorans</name>
    <dbReference type="NCBI Taxonomy" id="1679083"/>
    <lineage>
        <taxon>Archaea</taxon>
        <taxon>Methanobacteriati</taxon>
        <taxon>Methanobacteriota</taxon>
        <taxon>Stenosarchaea group</taxon>
        <taxon>Halobacteria</taxon>
        <taxon>Halobacteriales</taxon>
        <taxon>Natrialbaceae</taxon>
        <taxon>Natrarchaeobius</taxon>
    </lineage>
</organism>
<evidence type="ECO:0000313" key="5">
    <source>
        <dbReference type="Proteomes" id="UP000281431"/>
    </source>
</evidence>
<keyword evidence="2" id="KW-1133">Transmembrane helix</keyword>
<gene>
    <name evidence="4" type="ORF">EA472_07220</name>
</gene>
<accession>A0A3N6N171</accession>
<evidence type="ECO:0000256" key="1">
    <source>
        <dbReference type="SAM" id="MobiDB-lite"/>
    </source>
</evidence>
<comment type="caution">
    <text evidence="4">The sequence shown here is derived from an EMBL/GenBank/DDBJ whole genome shotgun (WGS) entry which is preliminary data.</text>
</comment>
<feature type="domain" description="Protein-glutamine gamma-glutamyltransferase-like C-terminal" evidence="3">
    <location>
        <begin position="645"/>
        <end position="699"/>
    </location>
</feature>
<keyword evidence="2" id="KW-0812">Transmembrane</keyword>
<dbReference type="Proteomes" id="UP000281431">
    <property type="component" value="Unassembled WGS sequence"/>
</dbReference>
<feature type="compositionally biased region" description="Basic and acidic residues" evidence="1">
    <location>
        <begin position="250"/>
        <end position="265"/>
    </location>
</feature>
<feature type="compositionally biased region" description="Basic and acidic residues" evidence="1">
    <location>
        <begin position="26"/>
        <end position="36"/>
    </location>
</feature>
<feature type="region of interest" description="Disordered" evidence="1">
    <location>
        <begin position="247"/>
        <end position="267"/>
    </location>
</feature>
<feature type="region of interest" description="Disordered" evidence="1">
    <location>
        <begin position="576"/>
        <end position="618"/>
    </location>
</feature>
<dbReference type="AlphaFoldDB" id="A0A3N6N171"/>
<dbReference type="EMBL" id="REFZ01000004">
    <property type="protein sequence ID" value="RQH01237.1"/>
    <property type="molecule type" value="Genomic_DNA"/>
</dbReference>
<name>A0A3N6N171_NATCH</name>
<evidence type="ECO:0000313" key="4">
    <source>
        <dbReference type="EMBL" id="RQH01237.1"/>
    </source>
</evidence>
<dbReference type="Pfam" id="PF13559">
    <property type="entry name" value="DUF4129"/>
    <property type="match status" value="1"/>
</dbReference>
<sequence>MLLALSLCLLTAAAICLGPVAAGSGEDVRTNGERTNETGSYVDPDEYSESGDRNALRAALSDVLALRLETAVDELERGEYEAAEAVVDDVYRVRVEQYRTIVDATGGYDSEDRPVDEPTPTEAFDRAGIDLRTLITALEAYDETQREYERAIERGDEETGLDRARELDVLAADVAAANESVQKQVAAADPVTDVDLDASSDRLETVDRRIQRELADVRSSQFETTTMTADADADAVSVTDSITVSGTVRVENESRSDDETDRWPADDPLVVEINGNGHELDDHDDGRFSVEYRPRPLAPAVDELRVRYRPSPGVDNVGSEATVPVSIEPIEPSLELESTDEVAYGETASYAVHLTAGDDAVDGAPITVSLGDTELETVTTVDGTATGEVTVPASVPAGERELSARVAVDERAIEPAVVRNQVTVRERETRLGIGSARLDDGIRVGGVLTTADGTPVRDQPVVLSVDETSVVVTTGEDGRFDETVSTSTSDEELTVNATYDGAHTNLASTSAETSVGGQRWGTLSFLPAGPVIALVVCLVVGGVLVGVWALGRFTRGPDPLARFVRSRIGPVSQQRRSIDERAVLVEESDEPNPVDDREPTDAGDSSSGDGRVDDTSRRVDELLDRASDHVSRGRPNEGVRLAYTAVRLALRSTIDDDRTNTHWEFRRRYSGPHEDELAHITEQYERAAFGRETVTEEVASDVLLDAYALVKLVDADASDDLEEISVER</sequence>